<reference evidence="2 3" key="1">
    <citation type="submission" date="2018-02" db="EMBL/GenBank/DDBJ databases">
        <title>A novel lanthanide dependent methylotroph, Methylotenera sp. La3113.</title>
        <authorList>
            <person name="Lv H."/>
            <person name="Tani A."/>
        </authorList>
    </citation>
    <scope>NUCLEOTIDE SEQUENCE [LARGE SCALE GENOMIC DNA]</scope>
    <source>
        <strain evidence="2 3">La3113</strain>
    </source>
</reference>
<accession>A0A4Y9VUL4</accession>
<keyword evidence="1" id="KW-0732">Signal</keyword>
<evidence type="ECO:0000313" key="3">
    <source>
        <dbReference type="Proteomes" id="UP000297706"/>
    </source>
</evidence>
<dbReference type="Proteomes" id="UP000297706">
    <property type="component" value="Unassembled WGS sequence"/>
</dbReference>
<dbReference type="EMBL" id="PQVH01000002">
    <property type="protein sequence ID" value="TFW73200.1"/>
    <property type="molecule type" value="Genomic_DNA"/>
</dbReference>
<dbReference type="AlphaFoldDB" id="A0A4Y9VUL4"/>
<sequence>MKKSMVLLAVGLLVSLAALSAPAAWYKWKSKLNGEVWCTQTSPGDGWIKSSGPYKDANCKVDGRPGKQ</sequence>
<organism evidence="2 3">
    <name type="scientific">Methylotenera oryzisoli</name>
    <dbReference type="NCBI Taxonomy" id="2080758"/>
    <lineage>
        <taxon>Bacteria</taxon>
        <taxon>Pseudomonadati</taxon>
        <taxon>Pseudomonadota</taxon>
        <taxon>Betaproteobacteria</taxon>
        <taxon>Nitrosomonadales</taxon>
        <taxon>Methylophilaceae</taxon>
        <taxon>Methylotenera</taxon>
    </lineage>
</organism>
<dbReference type="OrthoDB" id="6089671at2"/>
<keyword evidence="3" id="KW-1185">Reference proteome</keyword>
<protein>
    <recommendedName>
        <fullName evidence="4">DUF4124 domain-containing protein</fullName>
    </recommendedName>
</protein>
<feature type="chain" id="PRO_5021345586" description="DUF4124 domain-containing protein" evidence="1">
    <location>
        <begin position="24"/>
        <end position="68"/>
    </location>
</feature>
<gene>
    <name evidence="2" type="ORF">C3Y98_01655</name>
</gene>
<comment type="caution">
    <text evidence="2">The sequence shown here is derived from an EMBL/GenBank/DDBJ whole genome shotgun (WGS) entry which is preliminary data.</text>
</comment>
<evidence type="ECO:0000313" key="2">
    <source>
        <dbReference type="EMBL" id="TFW73200.1"/>
    </source>
</evidence>
<evidence type="ECO:0008006" key="4">
    <source>
        <dbReference type="Google" id="ProtNLM"/>
    </source>
</evidence>
<dbReference type="RefSeq" id="WP_135276397.1">
    <property type="nucleotide sequence ID" value="NZ_PQVH01000002.1"/>
</dbReference>
<feature type="signal peptide" evidence="1">
    <location>
        <begin position="1"/>
        <end position="23"/>
    </location>
</feature>
<evidence type="ECO:0000256" key="1">
    <source>
        <dbReference type="SAM" id="SignalP"/>
    </source>
</evidence>
<proteinExistence type="predicted"/>
<name>A0A4Y9VUL4_9PROT</name>